<dbReference type="RefSeq" id="WP_117177268.1">
    <property type="nucleotide sequence ID" value="NZ_QFZK01000006.1"/>
</dbReference>
<reference evidence="3 4" key="1">
    <citation type="submission" date="2018-05" db="EMBL/GenBank/DDBJ databases">
        <title>Rhodoferax soyangensis sp.nov., isolated from an oligotrophic freshwater lake.</title>
        <authorList>
            <person name="Park M."/>
        </authorList>
    </citation>
    <scope>NUCLEOTIDE SEQUENCE [LARGE SCALE GENOMIC DNA]</scope>
    <source>
        <strain evidence="3 4">IMCC26218</strain>
    </source>
</reference>
<dbReference type="InterPro" id="IPR018638">
    <property type="entry name" value="DUF2061_membrane"/>
</dbReference>
<evidence type="ECO:0000313" key="3">
    <source>
        <dbReference type="EMBL" id="RFO96632.1"/>
    </source>
</evidence>
<gene>
    <name evidence="3" type="ORF">DIC66_11435</name>
</gene>
<evidence type="ECO:0000256" key="1">
    <source>
        <dbReference type="SAM" id="Phobius"/>
    </source>
</evidence>
<dbReference type="OrthoDB" id="9133582at2"/>
<name>A0A3E1RC56_9BURK</name>
<keyword evidence="1" id="KW-1133">Transmembrane helix</keyword>
<accession>A0A3E1RC56</accession>
<evidence type="ECO:0000313" key="4">
    <source>
        <dbReference type="Proteomes" id="UP000260665"/>
    </source>
</evidence>
<dbReference type="Proteomes" id="UP000260665">
    <property type="component" value="Unassembled WGS sequence"/>
</dbReference>
<keyword evidence="1" id="KW-0472">Membrane</keyword>
<proteinExistence type="predicted"/>
<sequence>MEQNKRTLTKAITWQLIGFVMMAVVNYFYIGDFSQGLGLSALLTLIGLVSYYLHERLWAGIRWGTRGST</sequence>
<dbReference type="AlphaFoldDB" id="A0A3E1RC56"/>
<feature type="domain" description="DUF2061" evidence="2">
    <location>
        <begin position="9"/>
        <end position="59"/>
    </location>
</feature>
<keyword evidence="1" id="KW-0812">Transmembrane</keyword>
<dbReference type="Pfam" id="PF09834">
    <property type="entry name" value="DUF2061"/>
    <property type="match status" value="1"/>
</dbReference>
<dbReference type="EMBL" id="QFZK01000006">
    <property type="protein sequence ID" value="RFO96632.1"/>
    <property type="molecule type" value="Genomic_DNA"/>
</dbReference>
<protein>
    <recommendedName>
        <fullName evidence="2">DUF2061 domain-containing protein</fullName>
    </recommendedName>
</protein>
<organism evidence="3 4">
    <name type="scientific">Rhodoferax lacus</name>
    <dbReference type="NCBI Taxonomy" id="2184758"/>
    <lineage>
        <taxon>Bacteria</taxon>
        <taxon>Pseudomonadati</taxon>
        <taxon>Pseudomonadota</taxon>
        <taxon>Betaproteobacteria</taxon>
        <taxon>Burkholderiales</taxon>
        <taxon>Comamonadaceae</taxon>
        <taxon>Rhodoferax</taxon>
    </lineage>
</organism>
<keyword evidence="4" id="KW-1185">Reference proteome</keyword>
<feature type="transmembrane region" description="Helical" evidence="1">
    <location>
        <begin position="36"/>
        <end position="53"/>
    </location>
</feature>
<comment type="caution">
    <text evidence="3">The sequence shown here is derived from an EMBL/GenBank/DDBJ whole genome shotgun (WGS) entry which is preliminary data.</text>
</comment>
<evidence type="ECO:0000259" key="2">
    <source>
        <dbReference type="Pfam" id="PF09834"/>
    </source>
</evidence>
<feature type="transmembrane region" description="Helical" evidence="1">
    <location>
        <begin position="12"/>
        <end position="30"/>
    </location>
</feature>